<name>A0A0F4YV66_RASE3</name>
<feature type="compositionally biased region" description="Polar residues" evidence="1">
    <location>
        <begin position="185"/>
        <end position="194"/>
    </location>
</feature>
<evidence type="ECO:0000313" key="3">
    <source>
        <dbReference type="Proteomes" id="UP000053958"/>
    </source>
</evidence>
<comment type="caution">
    <text evidence="2">The sequence shown here is derived from an EMBL/GenBank/DDBJ whole genome shotgun (WGS) entry which is preliminary data.</text>
</comment>
<dbReference type="EMBL" id="LASV01000171">
    <property type="protein sequence ID" value="KKA21731.1"/>
    <property type="molecule type" value="Genomic_DNA"/>
</dbReference>
<reference evidence="2 3" key="1">
    <citation type="submission" date="2015-04" db="EMBL/GenBank/DDBJ databases">
        <authorList>
            <person name="Heijne W.H."/>
            <person name="Fedorova N.D."/>
            <person name="Nierman W.C."/>
            <person name="Vollebregt A.W."/>
            <person name="Zhao Z."/>
            <person name="Wu L."/>
            <person name="Kumar M."/>
            <person name="Stam H."/>
            <person name="van den Berg M.A."/>
            <person name="Pel H.J."/>
        </authorList>
    </citation>
    <scope>NUCLEOTIDE SEQUENCE [LARGE SCALE GENOMIC DNA]</scope>
    <source>
        <strain evidence="2 3">CBS 393.64</strain>
    </source>
</reference>
<evidence type="ECO:0000313" key="2">
    <source>
        <dbReference type="EMBL" id="KKA21731.1"/>
    </source>
</evidence>
<feature type="compositionally biased region" description="Polar residues" evidence="1">
    <location>
        <begin position="220"/>
        <end position="234"/>
    </location>
</feature>
<dbReference type="RefSeq" id="XP_013328343.1">
    <property type="nucleotide sequence ID" value="XM_013472889.1"/>
</dbReference>
<dbReference type="AlphaFoldDB" id="A0A0F4YV66"/>
<organism evidence="2 3">
    <name type="scientific">Rasamsonia emersonii (strain ATCC 16479 / CBS 393.64 / IMI 116815)</name>
    <dbReference type="NCBI Taxonomy" id="1408163"/>
    <lineage>
        <taxon>Eukaryota</taxon>
        <taxon>Fungi</taxon>
        <taxon>Dikarya</taxon>
        <taxon>Ascomycota</taxon>
        <taxon>Pezizomycotina</taxon>
        <taxon>Eurotiomycetes</taxon>
        <taxon>Eurotiomycetidae</taxon>
        <taxon>Eurotiales</taxon>
        <taxon>Trichocomaceae</taxon>
        <taxon>Rasamsonia</taxon>
    </lineage>
</organism>
<dbReference type="Proteomes" id="UP000053958">
    <property type="component" value="Unassembled WGS sequence"/>
</dbReference>
<gene>
    <name evidence="2" type="ORF">T310_4252</name>
</gene>
<proteinExistence type="predicted"/>
<dbReference type="GeneID" id="25316600"/>
<protein>
    <submittedName>
        <fullName evidence="2">Uncharacterized protein</fullName>
    </submittedName>
</protein>
<sequence>MANLAQDYHLSSHVGSSSNINIILMLNMYLLPPGKIITYLVITNARETTLLLAIQSNSIQFNSIHHHYYYYLAQPPSMPYPTRGPNIRTTGSSDSIHTPYSVVGSTVDTYKTAVIIEGTVHGTASGAPDRRVPSTPYSILLPWNEDDTHLPRYLPKYLPSYVRTRRLVLSRNNNVDHGMRFQGFSSKVTASNPDRCQARPRPRKDGVPAFGAKSAPEPINRSNGFKKSQVSTHTPIRAPHDH</sequence>
<evidence type="ECO:0000256" key="1">
    <source>
        <dbReference type="SAM" id="MobiDB-lite"/>
    </source>
</evidence>
<feature type="region of interest" description="Disordered" evidence="1">
    <location>
        <begin position="185"/>
        <end position="242"/>
    </location>
</feature>
<accession>A0A0F4YV66</accession>
<keyword evidence="3" id="KW-1185">Reference proteome</keyword>